<dbReference type="EMBL" id="JAFLEQ010000003">
    <property type="protein sequence ID" value="MBN9643157.1"/>
    <property type="molecule type" value="Genomic_DNA"/>
</dbReference>
<dbReference type="InterPro" id="IPR013324">
    <property type="entry name" value="RNA_pol_sigma_r3/r4-like"/>
</dbReference>
<feature type="region of interest" description="Disordered" evidence="1">
    <location>
        <begin position="1"/>
        <end position="20"/>
    </location>
</feature>
<dbReference type="InterPro" id="IPR036388">
    <property type="entry name" value="WH-like_DNA-bd_sf"/>
</dbReference>
<comment type="caution">
    <text evidence="3">The sequence shown here is derived from an EMBL/GenBank/DDBJ whole genome shotgun (WGS) entry which is preliminary data.</text>
</comment>
<dbReference type="PROSITE" id="PS00716">
    <property type="entry name" value="SIGMA70_2"/>
    <property type="match status" value="1"/>
</dbReference>
<proteinExistence type="predicted"/>
<dbReference type="InterPro" id="IPR007630">
    <property type="entry name" value="RNA_pol_sigma70_r4"/>
</dbReference>
<reference evidence="3" key="1">
    <citation type="submission" date="2021-03" db="EMBL/GenBank/DDBJ databases">
        <authorList>
            <person name="Sun Q."/>
        </authorList>
    </citation>
    <scope>NUCLEOTIDE SEQUENCE</scope>
    <source>
        <strain evidence="3">CCM 8862</strain>
    </source>
</reference>
<feature type="domain" description="RNA polymerase sigma-70" evidence="2">
    <location>
        <begin position="246"/>
        <end position="272"/>
    </location>
</feature>
<evidence type="ECO:0000313" key="4">
    <source>
        <dbReference type="Proteomes" id="UP000664332"/>
    </source>
</evidence>
<protein>
    <recommendedName>
        <fullName evidence="2">RNA polymerase sigma-70 domain-containing protein</fullName>
    </recommendedName>
</protein>
<keyword evidence="4" id="KW-1185">Reference proteome</keyword>
<dbReference type="GO" id="GO:0006352">
    <property type="term" value="P:DNA-templated transcription initiation"/>
    <property type="evidence" value="ECO:0007669"/>
    <property type="project" value="InterPro"/>
</dbReference>
<evidence type="ECO:0000256" key="1">
    <source>
        <dbReference type="SAM" id="MobiDB-lite"/>
    </source>
</evidence>
<name>A0A939E0D2_9CORY</name>
<accession>A0A939E0D2</accession>
<dbReference type="Gene3D" id="1.10.10.10">
    <property type="entry name" value="Winged helix-like DNA-binding domain superfamily/Winged helix DNA-binding domain"/>
    <property type="match status" value="1"/>
</dbReference>
<dbReference type="SUPFAM" id="SSF88659">
    <property type="entry name" value="Sigma3 and sigma4 domains of RNA polymerase sigma factors"/>
    <property type="match status" value="1"/>
</dbReference>
<sequence length="700" mass="75058">MNDSICQHPADDQAGKDNTGGFFRWDDDFGDDPFVFDRAADIPDTGQIMVDPDLFPWAGPWCGLTDTTGPVAADQLAGLWCRHHVGLPLERLSPAVAGLIGSGVGEPAPGGGTRPLGTGLLGRAATAGDSVAAMEAATFGPSLEVEALVSTIVAAAGAAPATAAPCSYDQAIARFVLWLRLHGRGPARPYQPGGQLTDRIGDLCSTLHYADPVAQMVTATVQSLPAADDLDHRVTDIIARRLQGATLQELGDCYGLSRERIRQLEATFVTPLTNNRHFSRLVDTLVYSIDPVTAIDHLCAAAPGIDTPLPVSRTSLVEVILKTTGALETTGDLIHRPGFRQQLDAAVDQATDPAGTALVDDYAAAAGLDTACVPAVLETMGIAHLIIGDRIAFHVANRQDRVASVLHITGEPMTIEQLLAATGDTGNPRGFANVMYPDDRLVRLSKDTWGLASWGREEYTTIVDLIDRRVGDGSYPYDRMVEELTGFGVAPSAVYLYCRGFDFTVENGRVIRRTTPVSVHQQPEMTPGLYHIGDSWLLRAEVTADHLRGSGIGLSTVFATIYNLSPRGSVELATPLGDVQTLRWKQLYNTQLSTIRRFFTLRGLKEGDRMWLIFGPDSFDVQPCSPRRPGLQGWPGVLNDMGADAVPPGLGQHAAAGDHNELGIIAAAIGLEHTASHKQVVERLKQRGEDQLAARVDELG</sequence>
<organism evidence="3 4">
    <name type="scientific">Corynebacterium mendelii</name>
    <dbReference type="NCBI Taxonomy" id="2765362"/>
    <lineage>
        <taxon>Bacteria</taxon>
        <taxon>Bacillati</taxon>
        <taxon>Actinomycetota</taxon>
        <taxon>Actinomycetes</taxon>
        <taxon>Mycobacteriales</taxon>
        <taxon>Corynebacteriaceae</taxon>
        <taxon>Corynebacterium</taxon>
    </lineage>
</organism>
<dbReference type="Proteomes" id="UP000664332">
    <property type="component" value="Unassembled WGS sequence"/>
</dbReference>
<dbReference type="Pfam" id="PF04545">
    <property type="entry name" value="Sigma70_r4"/>
    <property type="match status" value="1"/>
</dbReference>
<gene>
    <name evidence="3" type="ORF">JZY06_00705</name>
</gene>
<dbReference type="AlphaFoldDB" id="A0A939E0D2"/>
<dbReference type="InterPro" id="IPR000943">
    <property type="entry name" value="RNA_pol_sigma70"/>
</dbReference>
<dbReference type="GO" id="GO:0003700">
    <property type="term" value="F:DNA-binding transcription factor activity"/>
    <property type="evidence" value="ECO:0007669"/>
    <property type="project" value="InterPro"/>
</dbReference>
<evidence type="ECO:0000313" key="3">
    <source>
        <dbReference type="EMBL" id="MBN9643157.1"/>
    </source>
</evidence>
<dbReference type="RefSeq" id="WP_207117562.1">
    <property type="nucleotide sequence ID" value="NZ_JAFLEQ010000003.1"/>
</dbReference>
<evidence type="ECO:0000259" key="2">
    <source>
        <dbReference type="PROSITE" id="PS00716"/>
    </source>
</evidence>